<keyword evidence="8" id="KW-0934">Plastid</keyword>
<dbReference type="InterPro" id="IPR037279">
    <property type="entry name" value="PSI_PsaM_sf"/>
</dbReference>
<sequence length="59" mass="6523">MLLLCLRNISNSICKSSSRIAQFITGEAFMVDDSQIFVALLFALVSAVLAIRLGKELYQ</sequence>
<proteinExistence type="inferred from homology"/>
<dbReference type="AlphaFoldDB" id="A0A059XBU4"/>
<dbReference type="GO" id="GO:0015979">
    <property type="term" value="P:photosynthesis"/>
    <property type="evidence" value="ECO:0007669"/>
    <property type="project" value="UniProtKB-UniRule"/>
</dbReference>
<dbReference type="EMBL" id="KJ776828">
    <property type="protein sequence ID" value="AIA19753.1"/>
    <property type="molecule type" value="Genomic_DNA"/>
</dbReference>
<evidence type="ECO:0000313" key="8">
    <source>
        <dbReference type="EMBL" id="AIA19753.1"/>
    </source>
</evidence>
<comment type="subcellular location">
    <subcellularLocation>
        <location evidence="7">Cellular thylakoid membrane</location>
        <topology evidence="7">Single-pass membrane protein</topology>
    </subcellularLocation>
</comment>
<dbReference type="GO" id="GO:0009522">
    <property type="term" value="C:photosystem I"/>
    <property type="evidence" value="ECO:0007669"/>
    <property type="project" value="UniProtKB-KW"/>
</dbReference>
<feature type="transmembrane region" description="Helical" evidence="7">
    <location>
        <begin position="36"/>
        <end position="54"/>
    </location>
</feature>
<protein>
    <recommendedName>
        <fullName evidence="7">Photosystem I reaction center subunit XII</fullName>
    </recommendedName>
    <alternativeName>
        <fullName evidence="7">PSI-M</fullName>
    </alternativeName>
</protein>
<keyword evidence="1 7" id="KW-0602">Photosynthesis</keyword>
<keyword evidence="5 7" id="KW-0793">Thylakoid</keyword>
<evidence type="ECO:0000256" key="4">
    <source>
        <dbReference type="ARBA" id="ARBA00022989"/>
    </source>
</evidence>
<evidence type="ECO:0000256" key="7">
    <source>
        <dbReference type="HAMAP-Rule" id="MF_00828"/>
    </source>
</evidence>
<accession>A0A059XBU4</accession>
<evidence type="ECO:0000256" key="5">
    <source>
        <dbReference type="ARBA" id="ARBA00023078"/>
    </source>
</evidence>
<dbReference type="SUPFAM" id="SSF81548">
    <property type="entry name" value="Subunit XII of photosystem I reaction centre, PsaM"/>
    <property type="match status" value="1"/>
</dbReference>
<geneLocation type="plastid" evidence="8"/>
<dbReference type="GO" id="GO:0042651">
    <property type="term" value="C:thylakoid membrane"/>
    <property type="evidence" value="ECO:0007669"/>
    <property type="project" value="UniProtKB-UniRule"/>
</dbReference>
<evidence type="ECO:0000256" key="2">
    <source>
        <dbReference type="ARBA" id="ARBA00022692"/>
    </source>
</evidence>
<keyword evidence="3 7" id="KW-0603">Photosystem I</keyword>
<name>A0A059XBU4_PYRPE</name>
<keyword evidence="4 7" id="KW-1133">Transmembrane helix</keyword>
<comment type="similarity">
    <text evidence="7">Belongs to the PsaM family.</text>
</comment>
<dbReference type="InterPro" id="IPR010010">
    <property type="entry name" value="PSI_PsaM"/>
</dbReference>
<reference evidence="8" key="1">
    <citation type="journal article" date="2014" name="Sci. Rep.">
        <title>Minimally destructive sampling of type specimens of Pyropia (Bangiales, Rhodophyta) recovers complete plastid and mitochondrial genomes.</title>
        <authorList>
            <person name="Hughey J.R."/>
            <person name="Gabrielson P.W."/>
            <person name="Rohmer L."/>
            <person name="Tortolani J."/>
            <person name="Silva M."/>
            <person name="Miller K.A."/>
            <person name="Young J.D."/>
            <person name="Martell C."/>
            <person name="Ruediger E."/>
        </authorList>
    </citation>
    <scope>NUCLEOTIDE SEQUENCE</scope>
</reference>
<evidence type="ECO:0000256" key="3">
    <source>
        <dbReference type="ARBA" id="ARBA00022836"/>
    </source>
</evidence>
<keyword evidence="6 7" id="KW-0472">Membrane</keyword>
<evidence type="ECO:0000256" key="6">
    <source>
        <dbReference type="ARBA" id="ARBA00023136"/>
    </source>
</evidence>
<keyword evidence="2 7" id="KW-0812">Transmembrane</keyword>
<organism evidence="8">
    <name type="scientific">Pyropia perforata</name>
    <name type="common">Red alga</name>
    <name type="synonym">Porphyra perforata</name>
    <dbReference type="NCBI Taxonomy" id="182771"/>
    <lineage>
        <taxon>Eukaryota</taxon>
        <taxon>Rhodophyta</taxon>
        <taxon>Bangiophyceae</taxon>
        <taxon>Bangiales</taxon>
        <taxon>Bangiaceae</taxon>
        <taxon>Pyropia</taxon>
    </lineage>
</organism>
<evidence type="ECO:0000256" key="1">
    <source>
        <dbReference type="ARBA" id="ARBA00022531"/>
    </source>
</evidence>
<dbReference type="HAMAP" id="MF_00828">
    <property type="entry name" value="PSI_PsaM"/>
    <property type="match status" value="1"/>
</dbReference>
<dbReference type="NCBIfam" id="TIGR03053">
    <property type="entry name" value="PS_I_psaM"/>
    <property type="match status" value="1"/>
</dbReference>
<dbReference type="Pfam" id="PF07465">
    <property type="entry name" value="PsaM"/>
    <property type="match status" value="1"/>
</dbReference>
<gene>
    <name evidence="7 8" type="primary">psaM</name>
</gene>